<name>A0A7Z0PFK2_9FUSO</name>
<keyword evidence="4" id="KW-1185">Reference proteome</keyword>
<keyword evidence="2" id="KW-0472">Membrane</keyword>
<accession>A0A7Z0PFK2</accession>
<protein>
    <recommendedName>
        <fullName evidence="5">PilN domain-containing protein</fullName>
    </recommendedName>
</protein>
<evidence type="ECO:0000313" key="3">
    <source>
        <dbReference type="EMBL" id="NYV28287.1"/>
    </source>
</evidence>
<keyword evidence="1" id="KW-0175">Coiled coil</keyword>
<organism evidence="3 4">
    <name type="scientific">Streptobacillus felis</name>
    <dbReference type="NCBI Taxonomy" id="1384509"/>
    <lineage>
        <taxon>Bacteria</taxon>
        <taxon>Fusobacteriati</taxon>
        <taxon>Fusobacteriota</taxon>
        <taxon>Fusobacteriia</taxon>
        <taxon>Fusobacteriales</taxon>
        <taxon>Leptotrichiaceae</taxon>
        <taxon>Streptobacillus</taxon>
    </lineage>
</organism>
<reference evidence="3 4" key="1">
    <citation type="submission" date="2020-05" db="EMBL/GenBank/DDBJ databases">
        <title>Streptobacillus felis strain LHL191014123.</title>
        <authorList>
            <person name="Fawzy A."/>
            <person name="Rau J."/>
            <person name="Risse K."/>
            <person name="Schauerte N."/>
            <person name="Geiger C."/>
            <person name="Blom J."/>
            <person name="Imirzalioglu C."/>
            <person name="Falgenhauer J."/>
            <person name="Bach A."/>
            <person name="Herden C."/>
            <person name="Eisenberg T."/>
        </authorList>
    </citation>
    <scope>NUCLEOTIDE SEQUENCE [LARGE SCALE GENOMIC DNA]</scope>
    <source>
        <strain evidence="3 4">LHL191014123</strain>
    </source>
</reference>
<sequence length="303" mass="36316">MKKHLIILVLEKIYIKFDDEEYQYIYDDIFLDLEDNLEELNISKELPIYLILGSEICGFNKTLDKEIARKFKNILSENYNLKKVFTIYDFILGKTCIILNDYSIKIDEGIEKIDFVLSDYEKDQDFIGYSLILGGDKLKEYLFNQDVYKKSFLNISQIILYIYFIASFFFFILLFIFTDNKYDTKNIENEIKVLEKSLEEKKEKRYEVKKENVEIKPKISNPFKKPFYMDIEFFLNTNVYGLSYTGIEYDDDIWKVKGEVKDIKGLELFEKKLEKYFDKLSVVELKDKDEGISFIYEFENKEV</sequence>
<keyword evidence="2" id="KW-1133">Transmembrane helix</keyword>
<evidence type="ECO:0008006" key="5">
    <source>
        <dbReference type="Google" id="ProtNLM"/>
    </source>
</evidence>
<evidence type="ECO:0000256" key="1">
    <source>
        <dbReference type="SAM" id="Coils"/>
    </source>
</evidence>
<dbReference type="EMBL" id="JABMKT010000030">
    <property type="protein sequence ID" value="NYV28287.1"/>
    <property type="molecule type" value="Genomic_DNA"/>
</dbReference>
<keyword evidence="2" id="KW-0812">Transmembrane</keyword>
<feature type="coiled-coil region" evidence="1">
    <location>
        <begin position="184"/>
        <end position="211"/>
    </location>
</feature>
<evidence type="ECO:0000256" key="2">
    <source>
        <dbReference type="SAM" id="Phobius"/>
    </source>
</evidence>
<gene>
    <name evidence="3" type="ORF">HP397_05660</name>
</gene>
<comment type="caution">
    <text evidence="3">The sequence shown here is derived from an EMBL/GenBank/DDBJ whole genome shotgun (WGS) entry which is preliminary data.</text>
</comment>
<dbReference type="OrthoDB" id="95544at2"/>
<evidence type="ECO:0000313" key="4">
    <source>
        <dbReference type="Proteomes" id="UP000526184"/>
    </source>
</evidence>
<feature type="transmembrane region" description="Helical" evidence="2">
    <location>
        <begin position="158"/>
        <end position="177"/>
    </location>
</feature>
<dbReference type="RefSeq" id="WP_067322694.1">
    <property type="nucleotide sequence ID" value="NZ_CBCRWS010000026.1"/>
</dbReference>
<dbReference type="Proteomes" id="UP000526184">
    <property type="component" value="Unassembled WGS sequence"/>
</dbReference>
<dbReference type="AlphaFoldDB" id="A0A7Z0PFK2"/>
<proteinExistence type="predicted"/>